<accession>A0ABU2C0H6</accession>
<dbReference type="PROSITE" id="PS50830">
    <property type="entry name" value="TNASE_3"/>
    <property type="match status" value="1"/>
</dbReference>
<dbReference type="InterPro" id="IPR035437">
    <property type="entry name" value="SNase_OB-fold_sf"/>
</dbReference>
<dbReference type="GO" id="GO:0004519">
    <property type="term" value="F:endonuclease activity"/>
    <property type="evidence" value="ECO:0007669"/>
    <property type="project" value="UniProtKB-KW"/>
</dbReference>
<evidence type="ECO:0000259" key="2">
    <source>
        <dbReference type="PROSITE" id="PS50830"/>
    </source>
</evidence>
<dbReference type="RefSeq" id="WP_310305491.1">
    <property type="nucleotide sequence ID" value="NZ_BAAAPS010000005.1"/>
</dbReference>
<dbReference type="InterPro" id="IPR002071">
    <property type="entry name" value="Thermonucl_AS"/>
</dbReference>
<dbReference type="Proteomes" id="UP001183648">
    <property type="component" value="Unassembled WGS sequence"/>
</dbReference>
<gene>
    <name evidence="3" type="ORF">J2S63_003718</name>
</gene>
<evidence type="ECO:0000313" key="3">
    <source>
        <dbReference type="EMBL" id="MDR7364165.1"/>
    </source>
</evidence>
<evidence type="ECO:0000313" key="4">
    <source>
        <dbReference type="Proteomes" id="UP001183648"/>
    </source>
</evidence>
<name>A0ABU2C0H6_9ACTN</name>
<keyword evidence="3" id="KW-0540">Nuclease</keyword>
<sequence>MRRSLVLVVALVAGVLSTLAGAGPAAALDYDCSDFSTQAQAQKVYLDAGGPRSDPYRLDADDDGRACDSLPCPCGSSGGSTSGSTSGSTRPARLVQYGRVTKVVDGDTIDVRLHSGAQRRVRLVGIDTPEVYGGVECGGRAASRSLKRKLPTGTPVKLVSDPTQDRVDRYGRLLRYVVKRSTGRDMNRTQVWLGWATVYVYAGTPFERVTSYRRAQSDARSAPRGIWRAC</sequence>
<keyword evidence="4" id="KW-1185">Reference proteome</keyword>
<dbReference type="Gene3D" id="2.40.50.90">
    <property type="match status" value="1"/>
</dbReference>
<keyword evidence="3" id="KW-0378">Hydrolase</keyword>
<dbReference type="SMART" id="SM00318">
    <property type="entry name" value="SNc"/>
    <property type="match status" value="1"/>
</dbReference>
<evidence type="ECO:0000256" key="1">
    <source>
        <dbReference type="SAM" id="SignalP"/>
    </source>
</evidence>
<dbReference type="SUPFAM" id="SSF50199">
    <property type="entry name" value="Staphylococcal nuclease"/>
    <property type="match status" value="1"/>
</dbReference>
<keyword evidence="1" id="KW-0732">Signal</keyword>
<protein>
    <submittedName>
        <fullName evidence="3">Endonuclease YncB(Thermonuclease family)</fullName>
    </submittedName>
</protein>
<dbReference type="InterPro" id="IPR016071">
    <property type="entry name" value="Staphylococal_nuclease_OB-fold"/>
</dbReference>
<feature type="signal peptide" evidence="1">
    <location>
        <begin position="1"/>
        <end position="22"/>
    </location>
</feature>
<feature type="domain" description="TNase-like" evidence="2">
    <location>
        <begin position="94"/>
        <end position="229"/>
    </location>
</feature>
<comment type="caution">
    <text evidence="3">The sequence shown here is derived from an EMBL/GenBank/DDBJ whole genome shotgun (WGS) entry which is preliminary data.</text>
</comment>
<reference evidence="3 4" key="1">
    <citation type="submission" date="2023-07" db="EMBL/GenBank/DDBJ databases">
        <title>Sequencing the genomes of 1000 actinobacteria strains.</title>
        <authorList>
            <person name="Klenk H.-P."/>
        </authorList>
    </citation>
    <scope>NUCLEOTIDE SEQUENCE [LARGE SCALE GENOMIC DNA]</scope>
    <source>
        <strain evidence="3 4">DSM 19426</strain>
    </source>
</reference>
<keyword evidence="3" id="KW-0255">Endonuclease</keyword>
<feature type="chain" id="PRO_5046117717" evidence="1">
    <location>
        <begin position="23"/>
        <end position="230"/>
    </location>
</feature>
<dbReference type="EMBL" id="JAVDYG010000001">
    <property type="protein sequence ID" value="MDR7364165.1"/>
    <property type="molecule type" value="Genomic_DNA"/>
</dbReference>
<dbReference type="Pfam" id="PF00565">
    <property type="entry name" value="SNase"/>
    <property type="match status" value="1"/>
</dbReference>
<dbReference type="PROSITE" id="PS01123">
    <property type="entry name" value="TNASE_1"/>
    <property type="match status" value="1"/>
</dbReference>
<proteinExistence type="predicted"/>
<organism evidence="3 4">
    <name type="scientific">Nocardioides marmoribigeumensis</name>
    <dbReference type="NCBI Taxonomy" id="433649"/>
    <lineage>
        <taxon>Bacteria</taxon>
        <taxon>Bacillati</taxon>
        <taxon>Actinomycetota</taxon>
        <taxon>Actinomycetes</taxon>
        <taxon>Propionibacteriales</taxon>
        <taxon>Nocardioidaceae</taxon>
        <taxon>Nocardioides</taxon>
    </lineage>
</organism>